<dbReference type="InterPro" id="IPR044878">
    <property type="entry name" value="UbiA_sf"/>
</dbReference>
<organism evidence="10 11">
    <name type="scientific">Phaeocystidibacter marisrubri</name>
    <dbReference type="NCBI Taxonomy" id="1577780"/>
    <lineage>
        <taxon>Bacteria</taxon>
        <taxon>Pseudomonadati</taxon>
        <taxon>Bacteroidota</taxon>
        <taxon>Flavobacteriia</taxon>
        <taxon>Flavobacteriales</taxon>
        <taxon>Phaeocystidibacteraceae</taxon>
        <taxon>Phaeocystidibacter</taxon>
    </lineage>
</organism>
<comment type="similarity">
    <text evidence="8">Belongs to the MenA family. Type 1 subfamily.</text>
</comment>
<evidence type="ECO:0000313" key="10">
    <source>
        <dbReference type="EMBL" id="KAB2817410.1"/>
    </source>
</evidence>
<keyword evidence="2 8" id="KW-0474">Menaquinone biosynthesis</keyword>
<dbReference type="UniPathway" id="UPA00079">
    <property type="reaction ID" value="UER00168"/>
</dbReference>
<dbReference type="HAMAP" id="MF_01937">
    <property type="entry name" value="MenA_1"/>
    <property type="match status" value="1"/>
</dbReference>
<feature type="transmembrane region" description="Helical" evidence="8">
    <location>
        <begin position="175"/>
        <end position="194"/>
    </location>
</feature>
<keyword evidence="5 8" id="KW-0812">Transmembrane</keyword>
<dbReference type="RefSeq" id="WP_151691981.1">
    <property type="nucleotide sequence ID" value="NZ_BMGX01000002.1"/>
</dbReference>
<dbReference type="EC" id="2.5.1.74" evidence="8 9"/>
<accession>A0A6L3ZJU6</accession>
<evidence type="ECO:0000256" key="8">
    <source>
        <dbReference type="HAMAP-Rule" id="MF_01937"/>
    </source>
</evidence>
<gene>
    <name evidence="8 10" type="primary">menA</name>
    <name evidence="10" type="ORF">F8C82_03165</name>
</gene>
<evidence type="ECO:0000256" key="1">
    <source>
        <dbReference type="ARBA" id="ARBA00004141"/>
    </source>
</evidence>
<evidence type="ECO:0000256" key="5">
    <source>
        <dbReference type="ARBA" id="ARBA00022692"/>
    </source>
</evidence>
<dbReference type="AlphaFoldDB" id="A0A6L3ZJU6"/>
<reference evidence="10 11" key="1">
    <citation type="submission" date="2019-10" db="EMBL/GenBank/DDBJ databases">
        <title>Genome sequence of Phaeocystidibacter marisrubri JCM30614 (type strain).</title>
        <authorList>
            <person name="Bowman J.P."/>
        </authorList>
    </citation>
    <scope>NUCLEOTIDE SEQUENCE [LARGE SCALE GENOMIC DNA]</scope>
    <source>
        <strain evidence="10 11">JCM 30614</strain>
    </source>
</reference>
<dbReference type="Proteomes" id="UP000484164">
    <property type="component" value="Unassembled WGS sequence"/>
</dbReference>
<dbReference type="NCBIfam" id="TIGR00751">
    <property type="entry name" value="menA"/>
    <property type="match status" value="1"/>
</dbReference>
<feature type="transmembrane region" description="Helical" evidence="8">
    <location>
        <begin position="247"/>
        <end position="265"/>
    </location>
</feature>
<name>A0A6L3ZJU6_9FLAO</name>
<keyword evidence="4 8" id="KW-0808">Transferase</keyword>
<feature type="transmembrane region" description="Helical" evidence="8">
    <location>
        <begin position="150"/>
        <end position="169"/>
    </location>
</feature>
<dbReference type="GO" id="GO:0042371">
    <property type="term" value="P:vitamin K biosynthetic process"/>
    <property type="evidence" value="ECO:0007669"/>
    <property type="project" value="TreeGrafter"/>
</dbReference>
<proteinExistence type="inferred from homology"/>
<dbReference type="Pfam" id="PF01040">
    <property type="entry name" value="UbiA"/>
    <property type="match status" value="1"/>
</dbReference>
<keyword evidence="7 8" id="KW-0472">Membrane</keyword>
<sequence>MSAKSWVAAARLRTLPLAFSCIFLGNFLAHSKGSFEWSILIWSLVTTLLYQVLSNYANDYGDGVKGTDDIRQGEKRAVASGEISANAMRNAVWLVAIAAWLCGAWLSYIGTRHTETWVFYLFLLLNTGAVSSAIRYTVGGKAYGYKGYGDVYVLIFFGWIGVMGSFYLQTNLLNFWILLPASSIGMLAMGVLNLNNMRDMKNDVAAGKITVPVRIGLTAAKRYHTLLLFGSLVSMALYVYFQTETMGAWLFILVSPLIIIQRQKAMKAKSADEFDPLLKPLAIGTLLYALIAGVGINLHSFL</sequence>
<dbReference type="InterPro" id="IPR000537">
    <property type="entry name" value="UbiA_prenyltransferase"/>
</dbReference>
<protein>
    <recommendedName>
        <fullName evidence="8 9">1,4-dihydroxy-2-naphthoate octaprenyltransferase</fullName>
        <shortName evidence="8">DHNA-octaprenyltransferase</shortName>
        <ecNumber evidence="8 9">2.5.1.74</ecNumber>
    </recommendedName>
</protein>
<dbReference type="CDD" id="cd13962">
    <property type="entry name" value="PT_UbiA_UBIAD1"/>
    <property type="match status" value="1"/>
</dbReference>
<dbReference type="GO" id="GO:0009234">
    <property type="term" value="P:menaquinone biosynthetic process"/>
    <property type="evidence" value="ECO:0007669"/>
    <property type="project" value="UniProtKB-UniRule"/>
</dbReference>
<dbReference type="OrthoDB" id="9767568at2"/>
<dbReference type="InterPro" id="IPR004657">
    <property type="entry name" value="MenA"/>
</dbReference>
<dbReference type="PANTHER" id="PTHR13929:SF0">
    <property type="entry name" value="UBIA PRENYLTRANSFERASE DOMAIN-CONTAINING PROTEIN 1"/>
    <property type="match status" value="1"/>
</dbReference>
<dbReference type="GO" id="GO:0046428">
    <property type="term" value="F:1,4-dihydroxy-2-naphthoate polyprenyltransferase activity"/>
    <property type="evidence" value="ECO:0007669"/>
    <property type="project" value="UniProtKB-UniRule"/>
</dbReference>
<keyword evidence="11" id="KW-1185">Reference proteome</keyword>
<dbReference type="EMBL" id="WBVQ01000001">
    <property type="protein sequence ID" value="KAB2817410.1"/>
    <property type="molecule type" value="Genomic_DNA"/>
</dbReference>
<evidence type="ECO:0000256" key="9">
    <source>
        <dbReference type="NCBIfam" id="TIGR00751"/>
    </source>
</evidence>
<evidence type="ECO:0000256" key="3">
    <source>
        <dbReference type="ARBA" id="ARBA00022475"/>
    </source>
</evidence>
<feature type="transmembrane region" description="Helical" evidence="8">
    <location>
        <begin position="277"/>
        <end position="298"/>
    </location>
</feature>
<comment type="function">
    <text evidence="8">Conversion of 1,4-dihydroxy-2-naphthoate (DHNA) to demethylmenaquinone (DMK).</text>
</comment>
<dbReference type="GO" id="GO:0005886">
    <property type="term" value="C:plasma membrane"/>
    <property type="evidence" value="ECO:0007669"/>
    <property type="project" value="UniProtKB-SubCell"/>
</dbReference>
<comment type="pathway">
    <text evidence="8">Quinol/quinone metabolism; menaquinone biosynthesis; menaquinol from 1,4-dihydroxy-2-naphthoate: step 1/2.</text>
</comment>
<dbReference type="Gene3D" id="1.10.357.140">
    <property type="entry name" value="UbiA prenyltransferase"/>
    <property type="match status" value="1"/>
</dbReference>
<evidence type="ECO:0000256" key="2">
    <source>
        <dbReference type="ARBA" id="ARBA00022428"/>
    </source>
</evidence>
<evidence type="ECO:0000256" key="6">
    <source>
        <dbReference type="ARBA" id="ARBA00022989"/>
    </source>
</evidence>
<keyword evidence="6 8" id="KW-1133">Transmembrane helix</keyword>
<evidence type="ECO:0000313" key="11">
    <source>
        <dbReference type="Proteomes" id="UP000484164"/>
    </source>
</evidence>
<keyword evidence="3 8" id="KW-1003">Cell membrane</keyword>
<dbReference type="PIRSF" id="PIRSF005355">
    <property type="entry name" value="UBIAD1"/>
    <property type="match status" value="1"/>
</dbReference>
<comment type="subcellular location">
    <subcellularLocation>
        <location evidence="8">Cell membrane</location>
        <topology evidence="8">Multi-pass membrane protein</topology>
    </subcellularLocation>
    <subcellularLocation>
        <location evidence="1">Membrane</location>
        <topology evidence="1">Multi-pass membrane protein</topology>
    </subcellularLocation>
</comment>
<feature type="transmembrane region" description="Helical" evidence="8">
    <location>
        <begin position="91"/>
        <end position="111"/>
    </location>
</feature>
<evidence type="ECO:0000256" key="7">
    <source>
        <dbReference type="ARBA" id="ARBA00023136"/>
    </source>
</evidence>
<dbReference type="InterPro" id="IPR026046">
    <property type="entry name" value="UBIAD1"/>
</dbReference>
<evidence type="ECO:0000256" key="4">
    <source>
        <dbReference type="ARBA" id="ARBA00022679"/>
    </source>
</evidence>
<feature type="transmembrane region" description="Helical" evidence="8">
    <location>
        <begin position="117"/>
        <end position="138"/>
    </location>
</feature>
<dbReference type="PANTHER" id="PTHR13929">
    <property type="entry name" value="1,4-DIHYDROXY-2-NAPHTHOATE OCTAPRENYLTRANSFERASE"/>
    <property type="match status" value="1"/>
</dbReference>
<comment type="caution">
    <text evidence="10">The sequence shown here is derived from an EMBL/GenBank/DDBJ whole genome shotgun (WGS) entry which is preliminary data.</text>
</comment>
<feature type="transmembrane region" description="Helical" evidence="8">
    <location>
        <begin position="39"/>
        <end position="57"/>
    </location>
</feature>
<comment type="catalytic activity">
    <reaction evidence="8">
        <text>an all-trans-polyprenyl diphosphate + 1,4-dihydroxy-2-naphthoate + H(+) = a 2-demethylmenaquinol + CO2 + diphosphate</text>
        <dbReference type="Rhea" id="RHEA:26478"/>
        <dbReference type="Rhea" id="RHEA-COMP:9563"/>
        <dbReference type="Rhea" id="RHEA-COMP:9564"/>
        <dbReference type="ChEBI" id="CHEBI:11173"/>
        <dbReference type="ChEBI" id="CHEBI:15378"/>
        <dbReference type="ChEBI" id="CHEBI:16526"/>
        <dbReference type="ChEBI" id="CHEBI:33019"/>
        <dbReference type="ChEBI" id="CHEBI:55437"/>
        <dbReference type="ChEBI" id="CHEBI:58914"/>
        <dbReference type="EC" id="2.5.1.74"/>
    </reaction>
</comment>